<comment type="caution">
    <text evidence="4">The sequence shown here is derived from an EMBL/GenBank/DDBJ whole genome shotgun (WGS) entry which is preliminary data.</text>
</comment>
<accession>A0A918XDF8</accession>
<keyword evidence="1" id="KW-0489">Methyltransferase</keyword>
<sequence>MRVGVVPLDDRDGTVAEEEVVRACLLQTPPRLPPWLGYDPVGSELFEQITELPTYYLTRVERGLLERYSSDLAEQLGCGRLAELGSGSAKKTALLLESCVRLRATTYLPIDVDRSMLESSGAMLSAQMDGLEVTGLWGRYEAGLEWLRTYPGDPLAVAFLGSSFGNTTREERDGLLDEIARSLRPGERFLLSADLDKSREALEACYNDPPGYSAFADFRLNYLTQLNRRYGAGFVLDDFVPEAHYNAATSTVEGILRARDDRTVPIPGLGLTLHVPRGHFVNVGYSVKFNGERLVRDVGAHGFSLRSQWRDHETQYGFFLFSRDEL</sequence>
<evidence type="ECO:0000256" key="1">
    <source>
        <dbReference type="ARBA" id="ARBA00022603"/>
    </source>
</evidence>
<feature type="domain" description="Histidine-specific methyltransferase SAM-dependent" evidence="3">
    <location>
        <begin position="19"/>
        <end position="322"/>
    </location>
</feature>
<dbReference type="GO" id="GO:0032259">
    <property type="term" value="P:methylation"/>
    <property type="evidence" value="ECO:0007669"/>
    <property type="project" value="UniProtKB-KW"/>
</dbReference>
<evidence type="ECO:0000313" key="4">
    <source>
        <dbReference type="EMBL" id="GHD26918.1"/>
    </source>
</evidence>
<dbReference type="SUPFAM" id="SSF53335">
    <property type="entry name" value="S-adenosyl-L-methionine-dependent methyltransferases"/>
    <property type="match status" value="1"/>
</dbReference>
<evidence type="ECO:0000259" key="3">
    <source>
        <dbReference type="Pfam" id="PF10017"/>
    </source>
</evidence>
<keyword evidence="2" id="KW-0808">Transferase</keyword>
<dbReference type="Pfam" id="PF10017">
    <property type="entry name" value="Methyltransf_33"/>
    <property type="match status" value="1"/>
</dbReference>
<gene>
    <name evidence="4" type="ORF">GCM10007147_25520</name>
</gene>
<dbReference type="InterPro" id="IPR051128">
    <property type="entry name" value="EgtD_Methyltrsf_superfamily"/>
</dbReference>
<dbReference type="EMBL" id="BMXL01000011">
    <property type="protein sequence ID" value="GHD26918.1"/>
    <property type="molecule type" value="Genomic_DNA"/>
</dbReference>
<dbReference type="PANTHER" id="PTHR43397">
    <property type="entry name" value="ERGOTHIONEINE BIOSYNTHESIS PROTEIN 1"/>
    <property type="match status" value="1"/>
</dbReference>
<dbReference type="PIRSF" id="PIRSF018005">
    <property type="entry name" value="UCP018005"/>
    <property type="match status" value="1"/>
</dbReference>
<protein>
    <submittedName>
        <fullName evidence="4">Dimethylhistidine N-methyltransferase</fullName>
    </submittedName>
</protein>
<evidence type="ECO:0000313" key="5">
    <source>
        <dbReference type="Proteomes" id="UP000654947"/>
    </source>
</evidence>
<dbReference type="InterPro" id="IPR019257">
    <property type="entry name" value="MeTrfase_dom"/>
</dbReference>
<reference evidence="4 5" key="1">
    <citation type="journal article" date="2014" name="Int. J. Syst. Evol. Microbiol.">
        <title>Complete genome sequence of Corynebacterium casei LMG S-19264T (=DSM 44701T), isolated from a smear-ripened cheese.</title>
        <authorList>
            <consortium name="US DOE Joint Genome Institute (JGI-PGF)"/>
            <person name="Walter F."/>
            <person name="Albersmeier A."/>
            <person name="Kalinowski J."/>
            <person name="Ruckert C."/>
        </authorList>
    </citation>
    <scope>NUCLEOTIDE SEQUENCE [LARGE SCALE GENOMIC DNA]</scope>
    <source>
        <strain evidence="4 5">KCTC 19473</strain>
    </source>
</reference>
<evidence type="ECO:0000256" key="2">
    <source>
        <dbReference type="ARBA" id="ARBA00022679"/>
    </source>
</evidence>
<keyword evidence="5" id="KW-1185">Reference proteome</keyword>
<dbReference type="Proteomes" id="UP000654947">
    <property type="component" value="Unassembled WGS sequence"/>
</dbReference>
<dbReference type="Gene3D" id="3.40.50.150">
    <property type="entry name" value="Vaccinia Virus protein VP39"/>
    <property type="match status" value="1"/>
</dbReference>
<name>A0A918XDF8_9ACTN</name>
<organism evidence="4 5">
    <name type="scientific">Nocardiopsis kunsanensis</name>
    <dbReference type="NCBI Taxonomy" id="141693"/>
    <lineage>
        <taxon>Bacteria</taxon>
        <taxon>Bacillati</taxon>
        <taxon>Actinomycetota</taxon>
        <taxon>Actinomycetes</taxon>
        <taxon>Streptosporangiales</taxon>
        <taxon>Nocardiopsidaceae</taxon>
        <taxon>Nocardiopsis</taxon>
    </lineage>
</organism>
<dbReference type="InterPro" id="IPR017804">
    <property type="entry name" value="MeTrfase_EgtD-like"/>
</dbReference>
<dbReference type="PANTHER" id="PTHR43397:SF1">
    <property type="entry name" value="ERGOTHIONEINE BIOSYNTHESIS PROTEIN 1"/>
    <property type="match status" value="1"/>
</dbReference>
<dbReference type="InterPro" id="IPR029063">
    <property type="entry name" value="SAM-dependent_MTases_sf"/>
</dbReference>
<dbReference type="GO" id="GO:0008168">
    <property type="term" value="F:methyltransferase activity"/>
    <property type="evidence" value="ECO:0007669"/>
    <property type="project" value="UniProtKB-KW"/>
</dbReference>
<proteinExistence type="predicted"/>
<dbReference type="AlphaFoldDB" id="A0A918XDF8"/>